<dbReference type="Pfam" id="PF00534">
    <property type="entry name" value="Glycos_transf_1"/>
    <property type="match status" value="1"/>
</dbReference>
<dbReference type="GO" id="GO:0047265">
    <property type="term" value="F:poly(glycerol-phosphate) alpha-glucosyltransferase activity"/>
    <property type="evidence" value="ECO:0007669"/>
    <property type="project" value="UniProtKB-EC"/>
</dbReference>
<reference evidence="2 4" key="1">
    <citation type="submission" date="2016-09" db="EMBL/GenBank/DDBJ databases">
        <authorList>
            <consortium name="Pathogen Informatics"/>
            <person name="Sun Q."/>
            <person name="Inoue M."/>
        </authorList>
    </citation>
    <scope>NUCLEOTIDE SEQUENCE [LARGE SCALE GENOMIC DNA]</scope>
    <source>
        <strain evidence="2 4">82C</strain>
    </source>
</reference>
<dbReference type="EC" id="2.4.1.52" evidence="2 3"/>
<dbReference type="InterPro" id="IPR001296">
    <property type="entry name" value="Glyco_trans_1"/>
</dbReference>
<reference evidence="3 5" key="2">
    <citation type="submission" date="2016-09" db="EMBL/GenBank/DDBJ databases">
        <authorList>
            <consortium name="Pathogen Informatics"/>
        </authorList>
    </citation>
    <scope>NUCLEOTIDE SEQUENCE [LARGE SCALE GENOMIC DNA]</scope>
    <source>
        <strain evidence="3 5">82B</strain>
    </source>
</reference>
<dbReference type="EMBL" id="FMPI01000003">
    <property type="protein sequence ID" value="SCS51835.1"/>
    <property type="molecule type" value="Genomic_DNA"/>
</dbReference>
<evidence type="ECO:0000313" key="2">
    <source>
        <dbReference type="EMBL" id="SCS51835.1"/>
    </source>
</evidence>
<protein>
    <submittedName>
        <fullName evidence="2 3">Glycosyl transferases</fullName>
        <ecNumber evidence="2 3">2.4.1.52</ecNumber>
    </submittedName>
</protein>
<evidence type="ECO:0000313" key="3">
    <source>
        <dbReference type="EMBL" id="SCS91269.1"/>
    </source>
</evidence>
<name>A0A1D4LYI4_9STAP</name>
<dbReference type="Gene3D" id="3.40.50.2000">
    <property type="entry name" value="Glycogen Phosphorylase B"/>
    <property type="match status" value="3"/>
</dbReference>
<dbReference type="Proteomes" id="UP000095768">
    <property type="component" value="Unassembled WGS sequence"/>
</dbReference>
<dbReference type="EMBL" id="FMPG01000004">
    <property type="protein sequence ID" value="SCS91269.1"/>
    <property type="molecule type" value="Genomic_DNA"/>
</dbReference>
<gene>
    <name evidence="3" type="primary">tagE_2</name>
    <name evidence="2" type="synonym">tagE_1</name>
    <name evidence="3" type="ORF">SAMEA2297795_01371</name>
    <name evidence="2" type="ORF">SAMEA2297796_00648</name>
</gene>
<dbReference type="PANTHER" id="PTHR12526">
    <property type="entry name" value="GLYCOSYLTRANSFERASE"/>
    <property type="match status" value="1"/>
</dbReference>
<dbReference type="AlphaFoldDB" id="A0A1D4LYI4"/>
<dbReference type="SUPFAM" id="SSF53756">
    <property type="entry name" value="UDP-Glycosyltransferase/glycogen phosphorylase"/>
    <property type="match status" value="1"/>
</dbReference>
<keyword evidence="3" id="KW-0808">Transferase</keyword>
<sequence>MGCLIMRKIIFLTSRIDEDHGGLTASLLNKSRILHDEKGIKSNILTFHADSNFIDIRNIILNRYNLNDKVDILNINEYFRSRDIKNEFQKYKIDTEKMMKIEINENKVEYYDEGLKKLEVIYKQNKIREVKYFAPNNICIEKDVVDKNGFLYWKSFYYNNSIARQVFYRKDNSVYLTREYDAINKSNKMKSIILFEEETIRFNSFESYKEFFIKKQISDSPTYLVGEARALDSTILNMKDDRIRKIFMTHSIHIRPNTNIIRVGNRAVLNNLNNIDALVLLTEKQKEDIIEQFGNRDNYYVIPHSINVIDKLPFKERNKVVIISRLHKEKRIDHSIKAFKAVVNKIPNAKLYIYGDGEEKNNLQKLINEFNLKNNVKLMGYTDKANEIFKTADCSLLTSQYEGFALSIQESISSGTPVIAYDIKYGPSDMIENEINGYLVQNENINSLSKSIIEYLEKTEKEKIEFSNSAINKAKYFSHSRFANAWVELFNDVKSNESFKEPVIKLMNIENSKINKNKFEIFLQVDLDKKIKVNPNIKAKFYLRSSLEDGKDTEIENERVSVIKENNNSFSIKIVFDAKKYKKNEIYDLSLEIQYLSKFYEIRVGNNRGNIEIEKLLNKKVTPYFTNPYGNLSFKI</sequence>
<evidence type="ECO:0000259" key="1">
    <source>
        <dbReference type="Pfam" id="PF00534"/>
    </source>
</evidence>
<dbReference type="PANTHER" id="PTHR12526:SF630">
    <property type="entry name" value="GLYCOSYLTRANSFERASE"/>
    <property type="match status" value="1"/>
</dbReference>
<evidence type="ECO:0000313" key="4">
    <source>
        <dbReference type="Proteomes" id="UP000095412"/>
    </source>
</evidence>
<proteinExistence type="predicted"/>
<accession>A0A1D4LYI4</accession>
<organism evidence="3 5">
    <name type="scientific">Staphylococcus caeli</name>
    <dbReference type="NCBI Taxonomy" id="2201815"/>
    <lineage>
        <taxon>Bacteria</taxon>
        <taxon>Bacillati</taxon>
        <taxon>Bacillota</taxon>
        <taxon>Bacilli</taxon>
        <taxon>Bacillales</taxon>
        <taxon>Staphylococcaceae</taxon>
        <taxon>Staphylococcus</taxon>
    </lineage>
</organism>
<keyword evidence="3" id="KW-0328">Glycosyltransferase</keyword>
<feature type="domain" description="Glycosyl transferase family 1" evidence="1">
    <location>
        <begin position="313"/>
        <end position="463"/>
    </location>
</feature>
<evidence type="ECO:0000313" key="5">
    <source>
        <dbReference type="Proteomes" id="UP000095768"/>
    </source>
</evidence>
<dbReference type="Proteomes" id="UP000095412">
    <property type="component" value="Unassembled WGS sequence"/>
</dbReference>
<keyword evidence="4" id="KW-1185">Reference proteome</keyword>